<name>A0AA37GG09_9PEZI</name>
<comment type="caution">
    <text evidence="2">The sequence shown here is derived from an EMBL/GenBank/DDBJ whole genome shotgun (WGS) entry which is preliminary data.</text>
</comment>
<protein>
    <submittedName>
        <fullName evidence="2">Uncharacterized protein</fullName>
    </submittedName>
</protein>
<reference evidence="2 3" key="1">
    <citation type="submission" date="2021-07" db="EMBL/GenBank/DDBJ databases">
        <title>Genome data of Colletotrichum spaethianum.</title>
        <authorList>
            <person name="Utami Y.D."/>
            <person name="Hiruma K."/>
        </authorList>
    </citation>
    <scope>NUCLEOTIDE SEQUENCE [LARGE SCALE GENOMIC DNA]</scope>
    <source>
        <strain evidence="2 3">MAFF 242679</strain>
    </source>
</reference>
<accession>A0AA37GG09</accession>
<proteinExistence type="predicted"/>
<organism evidence="2 3">
    <name type="scientific">Colletotrichum liriopes</name>
    <dbReference type="NCBI Taxonomy" id="708192"/>
    <lineage>
        <taxon>Eukaryota</taxon>
        <taxon>Fungi</taxon>
        <taxon>Dikarya</taxon>
        <taxon>Ascomycota</taxon>
        <taxon>Pezizomycotina</taxon>
        <taxon>Sordariomycetes</taxon>
        <taxon>Hypocreomycetidae</taxon>
        <taxon>Glomerellales</taxon>
        <taxon>Glomerellaceae</taxon>
        <taxon>Colletotrichum</taxon>
        <taxon>Colletotrichum spaethianum species complex</taxon>
    </lineage>
</organism>
<dbReference type="EMBL" id="BPPX01000005">
    <property type="protein sequence ID" value="GJC80264.1"/>
    <property type="molecule type" value="Genomic_DNA"/>
</dbReference>
<feature type="region of interest" description="Disordered" evidence="1">
    <location>
        <begin position="1"/>
        <end position="24"/>
    </location>
</feature>
<evidence type="ECO:0000256" key="1">
    <source>
        <dbReference type="SAM" id="MobiDB-lite"/>
    </source>
</evidence>
<keyword evidence="3" id="KW-1185">Reference proteome</keyword>
<dbReference type="Proteomes" id="UP001055172">
    <property type="component" value="Unassembled WGS sequence"/>
</dbReference>
<evidence type="ECO:0000313" key="2">
    <source>
        <dbReference type="EMBL" id="GJC80264.1"/>
    </source>
</evidence>
<gene>
    <name evidence="2" type="ORF">ColLi_03102</name>
</gene>
<dbReference type="AlphaFoldDB" id="A0AA37GG09"/>
<sequence>MANSNTQVNQLGMADSNTTANPFNGYQQHQEMFYQQPSWGYPVVTQATNSRFMPINDNAIQPVYYSHQFAFTAGENDAGNGTNVFGDDL</sequence>
<evidence type="ECO:0000313" key="3">
    <source>
        <dbReference type="Proteomes" id="UP001055172"/>
    </source>
</evidence>